<comment type="similarity">
    <text evidence="1">Belongs to the glycosyltransferase 28 family.</text>
</comment>
<dbReference type="OrthoDB" id="324945at2157"/>
<dbReference type="NCBIfam" id="TIGR03590">
    <property type="entry name" value="PseG"/>
    <property type="match status" value="1"/>
</dbReference>
<dbReference type="EMBL" id="FNVN01000001">
    <property type="protein sequence ID" value="SEF77633.1"/>
    <property type="molecule type" value="Genomic_DNA"/>
</dbReference>
<dbReference type="GO" id="GO:0016757">
    <property type="term" value="F:glycosyltransferase activity"/>
    <property type="evidence" value="ECO:0007669"/>
    <property type="project" value="TreeGrafter"/>
</dbReference>
<accession>A0A1H5URB9</accession>
<evidence type="ECO:0000313" key="3">
    <source>
        <dbReference type="EMBL" id="SEF77633.1"/>
    </source>
</evidence>
<dbReference type="GeneID" id="39857278"/>
<dbReference type="Gene3D" id="3.40.50.11190">
    <property type="match status" value="1"/>
</dbReference>
<keyword evidence="4" id="KW-1185">Reference proteome</keyword>
<reference evidence="3 4" key="1">
    <citation type="submission" date="2016-10" db="EMBL/GenBank/DDBJ databases">
        <authorList>
            <person name="de Groot N.N."/>
        </authorList>
    </citation>
    <scope>NUCLEOTIDE SEQUENCE [LARGE SCALE GENOMIC DNA]</scope>
    <source>
        <strain evidence="3 4">CGMCC 1.10331</strain>
    </source>
</reference>
<proteinExistence type="inferred from homology"/>
<dbReference type="Gene3D" id="3.40.50.2000">
    <property type="entry name" value="Glycogen Phosphorylase B"/>
    <property type="match status" value="1"/>
</dbReference>
<dbReference type="AlphaFoldDB" id="A0A1H5URB9"/>
<dbReference type="PANTHER" id="PTHR21015">
    <property type="entry name" value="UDP-N-ACETYLGLUCOSAMINE--N-ACETYLMURAMYL-(PENTAPEPTIDE) PYROPHOSPHORYL-UNDECAPRENOL N-ACETYLGLUCOSAMINE TRANSFERASE 1"/>
    <property type="match status" value="1"/>
</dbReference>
<dbReference type="EC" id="3.6.1.57" evidence="2"/>
<evidence type="ECO:0000313" key="4">
    <source>
        <dbReference type="Proteomes" id="UP000236740"/>
    </source>
</evidence>
<dbReference type="Proteomes" id="UP000236740">
    <property type="component" value="Unassembled WGS sequence"/>
</dbReference>
<evidence type="ECO:0000256" key="1">
    <source>
        <dbReference type="ARBA" id="ARBA00006962"/>
    </source>
</evidence>
<dbReference type="EMBL" id="CP031311">
    <property type="protein sequence ID" value="QCC46948.1"/>
    <property type="molecule type" value="Genomic_DNA"/>
</dbReference>
<dbReference type="RefSeq" id="WP_103990451.1">
    <property type="nucleotide sequence ID" value="NZ_CP031311.1"/>
</dbReference>
<evidence type="ECO:0000313" key="2">
    <source>
        <dbReference type="EMBL" id="QCC46948.1"/>
    </source>
</evidence>
<gene>
    <name evidence="2" type="primary">pseG</name>
    <name evidence="2" type="ORF">DV707_04280</name>
    <name evidence="3" type="ORF">SAMN04488133_0696</name>
</gene>
<organism evidence="3 4">
    <name type="scientific">Halobellus limi</name>
    <dbReference type="NCBI Taxonomy" id="699433"/>
    <lineage>
        <taxon>Archaea</taxon>
        <taxon>Methanobacteriati</taxon>
        <taxon>Methanobacteriota</taxon>
        <taxon>Stenosarchaea group</taxon>
        <taxon>Halobacteria</taxon>
        <taxon>Halobacteriales</taxon>
        <taxon>Haloferacaceae</taxon>
        <taxon>Halobellus</taxon>
    </lineage>
</organism>
<name>A0A1H5URB9_9EURY</name>
<dbReference type="PANTHER" id="PTHR21015:SF22">
    <property type="entry name" value="GLYCOSYLTRANSFERASE"/>
    <property type="match status" value="1"/>
</dbReference>
<evidence type="ECO:0000313" key="5">
    <source>
        <dbReference type="Proteomes" id="UP000296733"/>
    </source>
</evidence>
<reference evidence="2 5" key="2">
    <citation type="journal article" date="2019" name="Nat. Commun.">
        <title>A new type of DNA phosphorothioation-based antiviral system in archaea.</title>
        <authorList>
            <person name="Xiong L."/>
            <person name="Liu S."/>
            <person name="Chen S."/>
            <person name="Xiao Y."/>
            <person name="Zhu B."/>
            <person name="Gao Y."/>
            <person name="Zhang Y."/>
            <person name="Chen B."/>
            <person name="Luo J."/>
            <person name="Deng Z."/>
            <person name="Chen X."/>
            <person name="Wang L."/>
            <person name="Chen S."/>
        </authorList>
    </citation>
    <scope>NUCLEOTIDE SEQUENCE [LARGE SCALE GENOMIC DNA]</scope>
    <source>
        <strain evidence="2 5">CGMCC 1.10331</strain>
    </source>
</reference>
<dbReference type="GO" id="GO:0016787">
    <property type="term" value="F:hydrolase activity"/>
    <property type="evidence" value="ECO:0007669"/>
    <property type="project" value="UniProtKB-KW"/>
</dbReference>
<dbReference type="SUPFAM" id="SSF53756">
    <property type="entry name" value="UDP-Glycosyltransferase/glycogen phosphorylase"/>
    <property type="match status" value="1"/>
</dbReference>
<dbReference type="Proteomes" id="UP000296733">
    <property type="component" value="Chromosome"/>
</dbReference>
<protein>
    <submittedName>
        <fullName evidence="2">UDP-2,4-diacetamido-2,4, 6-trideoxy-beta-L-altropyranose hydrolase</fullName>
        <ecNumber evidence="2">3.6.1.57</ecNumber>
    </submittedName>
    <submittedName>
        <fullName evidence="3">UDP-2,4-diacetamido-2,4,6-trideoxy-beta-L-altropyranose hydrolase</fullName>
    </submittedName>
</protein>
<dbReference type="InterPro" id="IPR020023">
    <property type="entry name" value="PseG"/>
</dbReference>
<dbReference type="KEGG" id="hlm:DV707_04280"/>
<sequence>MDLAIRADGGPEIGFGHLVRTGTIADEVLSQGGNVTYLTKTPDNIGTVCPTDIDTVALPESGELNTACKWIKRHEPNVVLIDSYEADTGYQETLRKSARATAVLSDDTRHAICADILINGNLYANSLSYEFAGSSPKQLLGPKYVALREQIRALTDQDPPWRERPKRAIITMGGSDMTNQTPTVIQAFDRFDLEIDAIVGPGFSDTQEEEIRNVAENVSVDVCVRRDPDDLPERMFQADFAVSTASSTTYELLALGTPIVSIPVVANQEPIAKALRERDAATVLDREAGKVSFRHAIKKYEADSKLRRDRREYGRQLVDGKGVERIYAEILSIVESDI</sequence>
<keyword evidence="3" id="KW-0378">Hydrolase</keyword>